<organism evidence="4 5">
    <name type="scientific">Cupriavidus pauculus</name>
    <dbReference type="NCBI Taxonomy" id="82633"/>
    <lineage>
        <taxon>Bacteria</taxon>
        <taxon>Pseudomonadati</taxon>
        <taxon>Pseudomonadota</taxon>
        <taxon>Betaproteobacteria</taxon>
        <taxon>Burkholderiales</taxon>
        <taxon>Burkholderiaceae</taxon>
        <taxon>Cupriavidus</taxon>
    </lineage>
</organism>
<reference evidence="4 5" key="1">
    <citation type="submission" date="2017-12" db="EMBL/GenBank/DDBJ databases">
        <title>Genome sequence of the active heterotrophic nitrifier-denitrifier, Cupriavidus pauculus UM1.</title>
        <authorList>
            <person name="Putonti C."/>
            <person name="Castignetti D."/>
        </authorList>
    </citation>
    <scope>NUCLEOTIDE SEQUENCE [LARGE SCALE GENOMIC DNA]</scope>
    <source>
        <strain evidence="4 5">UM1</strain>
    </source>
</reference>
<evidence type="ECO:0000256" key="1">
    <source>
        <dbReference type="ARBA" id="ARBA00004418"/>
    </source>
</evidence>
<dbReference type="EMBL" id="PJRP01000032">
    <property type="protein sequence ID" value="PLP96272.1"/>
    <property type="molecule type" value="Genomic_DNA"/>
</dbReference>
<dbReference type="InterPro" id="IPR052721">
    <property type="entry name" value="ET_Amicyanin"/>
</dbReference>
<feature type="signal peptide" evidence="2">
    <location>
        <begin position="1"/>
        <end position="18"/>
    </location>
</feature>
<feature type="domain" description="EfeO-type cupredoxin-like" evidence="3">
    <location>
        <begin position="4"/>
        <end position="99"/>
    </location>
</feature>
<keyword evidence="2" id="KW-0732">Signal</keyword>
<accession>A0A2N5C225</accession>
<dbReference type="Gene3D" id="2.60.40.420">
    <property type="entry name" value="Cupredoxins - blue copper proteins"/>
    <property type="match status" value="1"/>
</dbReference>
<dbReference type="CDD" id="cd13921">
    <property type="entry name" value="Amicyanin"/>
    <property type="match status" value="1"/>
</dbReference>
<dbReference type="Pfam" id="PF13473">
    <property type="entry name" value="Cupredoxin_1"/>
    <property type="match status" value="1"/>
</dbReference>
<dbReference type="AlphaFoldDB" id="A0A2N5C225"/>
<dbReference type="SUPFAM" id="SSF49503">
    <property type="entry name" value="Cupredoxins"/>
    <property type="match status" value="1"/>
</dbReference>
<evidence type="ECO:0000313" key="4">
    <source>
        <dbReference type="EMBL" id="PLP96272.1"/>
    </source>
</evidence>
<feature type="chain" id="PRO_5014904713" evidence="2">
    <location>
        <begin position="19"/>
        <end position="102"/>
    </location>
</feature>
<dbReference type="OrthoDB" id="9757546at2"/>
<dbReference type="PANTHER" id="PTHR36507:SF1">
    <property type="entry name" value="BLL1555 PROTEIN"/>
    <property type="match status" value="1"/>
</dbReference>
<dbReference type="InterPro" id="IPR028096">
    <property type="entry name" value="EfeO_Cupredoxin"/>
</dbReference>
<gene>
    <name evidence="4" type="ORF">CYJ10_33115</name>
</gene>
<protein>
    <submittedName>
        <fullName evidence="4">Copper-binding protein</fullName>
    </submittedName>
</protein>
<evidence type="ECO:0000256" key="2">
    <source>
        <dbReference type="SAM" id="SignalP"/>
    </source>
</evidence>
<dbReference type="GO" id="GO:0042597">
    <property type="term" value="C:periplasmic space"/>
    <property type="evidence" value="ECO:0007669"/>
    <property type="project" value="UniProtKB-SubCell"/>
</dbReference>
<comment type="caution">
    <text evidence="4">The sequence shown here is derived from an EMBL/GenBank/DDBJ whole genome shotgun (WGS) entry which is preliminary data.</text>
</comment>
<name>A0A2N5C225_9BURK</name>
<sequence length="102" mass="10934">MVLTLGLMLAGPAQTVRAGPATHTVTINATAYAPQELAVNVGDTVVWVNKDPFPHTVTAQAGGFDSKSIASGESWRYKATHKGTYPYVCTFHPTMKGMLRVK</sequence>
<evidence type="ECO:0000313" key="5">
    <source>
        <dbReference type="Proteomes" id="UP000234341"/>
    </source>
</evidence>
<dbReference type="InterPro" id="IPR035668">
    <property type="entry name" value="Amicyanin"/>
</dbReference>
<dbReference type="InterPro" id="IPR008972">
    <property type="entry name" value="Cupredoxin"/>
</dbReference>
<comment type="subcellular location">
    <subcellularLocation>
        <location evidence="1">Periplasm</location>
    </subcellularLocation>
</comment>
<dbReference type="Proteomes" id="UP000234341">
    <property type="component" value="Unassembled WGS sequence"/>
</dbReference>
<dbReference type="PANTHER" id="PTHR36507">
    <property type="entry name" value="BLL1555 PROTEIN"/>
    <property type="match status" value="1"/>
</dbReference>
<proteinExistence type="predicted"/>
<evidence type="ECO:0000259" key="3">
    <source>
        <dbReference type="Pfam" id="PF13473"/>
    </source>
</evidence>